<evidence type="ECO:0000256" key="2">
    <source>
        <dbReference type="ARBA" id="ARBA00022692"/>
    </source>
</evidence>
<dbReference type="InterPro" id="IPR037185">
    <property type="entry name" value="EmrE-like"/>
</dbReference>
<feature type="transmembrane region" description="Helical" evidence="6">
    <location>
        <begin position="291"/>
        <end position="310"/>
    </location>
</feature>
<feature type="compositionally biased region" description="Basic and acidic residues" evidence="5">
    <location>
        <begin position="613"/>
        <end position="640"/>
    </location>
</feature>
<accession>A0A139H972</accession>
<dbReference type="InterPro" id="IPR008521">
    <property type="entry name" value="Mg_trans_NIPA"/>
</dbReference>
<protein>
    <submittedName>
        <fullName evidence="7">Uncharacterized protein</fullName>
    </submittedName>
</protein>
<reference evidence="7 8" key="1">
    <citation type="submission" date="2015-07" db="EMBL/GenBank/DDBJ databases">
        <title>Comparative genomics of the Sigatoka disease complex on banana suggests a link between parallel evolutionary changes in Pseudocercospora fijiensis and Pseudocercospora eumusae and increased virulence on the banana host.</title>
        <authorList>
            <person name="Chang T.-C."/>
            <person name="Salvucci A."/>
            <person name="Crous P.W."/>
            <person name="Stergiopoulos I."/>
        </authorList>
    </citation>
    <scope>NUCLEOTIDE SEQUENCE [LARGE SCALE GENOMIC DNA]</scope>
    <source>
        <strain evidence="7 8">CBS 114824</strain>
    </source>
</reference>
<evidence type="ECO:0000313" key="7">
    <source>
        <dbReference type="EMBL" id="KXS98994.1"/>
    </source>
</evidence>
<dbReference type="SUPFAM" id="SSF103481">
    <property type="entry name" value="Multidrug resistance efflux transporter EmrE"/>
    <property type="match status" value="1"/>
</dbReference>
<keyword evidence="2 6" id="KW-0812">Transmembrane</keyword>
<evidence type="ECO:0000313" key="8">
    <source>
        <dbReference type="Proteomes" id="UP000070133"/>
    </source>
</evidence>
<feature type="transmembrane region" description="Helical" evidence="6">
    <location>
        <begin position="317"/>
        <end position="337"/>
    </location>
</feature>
<feature type="region of interest" description="Disordered" evidence="5">
    <location>
        <begin position="425"/>
        <end position="444"/>
    </location>
</feature>
<evidence type="ECO:0000256" key="6">
    <source>
        <dbReference type="SAM" id="Phobius"/>
    </source>
</evidence>
<evidence type="ECO:0000256" key="5">
    <source>
        <dbReference type="SAM" id="MobiDB-lite"/>
    </source>
</evidence>
<keyword evidence="8" id="KW-1185">Reference proteome</keyword>
<evidence type="ECO:0000256" key="1">
    <source>
        <dbReference type="ARBA" id="ARBA00004141"/>
    </source>
</evidence>
<dbReference type="OrthoDB" id="6428174at2759"/>
<dbReference type="PANTHER" id="PTHR12570:SF92">
    <property type="entry name" value="SPICHTHYIN, ISOFORM B"/>
    <property type="match status" value="1"/>
</dbReference>
<dbReference type="Pfam" id="PF05653">
    <property type="entry name" value="Mg_trans_NIPA"/>
    <property type="match status" value="1"/>
</dbReference>
<feature type="region of interest" description="Disordered" evidence="5">
    <location>
        <begin position="575"/>
        <end position="707"/>
    </location>
</feature>
<keyword evidence="3 6" id="KW-1133">Transmembrane helix</keyword>
<feature type="transmembrane region" description="Helical" evidence="6">
    <location>
        <begin position="190"/>
        <end position="212"/>
    </location>
</feature>
<keyword evidence="4 6" id="KW-0472">Membrane</keyword>
<dbReference type="GO" id="GO:0015095">
    <property type="term" value="F:magnesium ion transmembrane transporter activity"/>
    <property type="evidence" value="ECO:0007669"/>
    <property type="project" value="InterPro"/>
</dbReference>
<sequence>MDAAGHVIYHAAHLVARATSETATATATTTATPSSTSAASANPERPGYYKIVGIILAVCSGLFIGCSFVIKKVGLLKANVKYNEEAGEGYGYLKNAWWWLGMTLMIIGEICNFVAYAFVDAILVTPLGALSVVITAILSSIFLKERLSFVGWVACFLCIVGSVVITLNAPEQSAVSNIQEMQHYVIAPGFLTYAGVIIVGCTVVALWVAPRYAKKSMLVYLTICSLIGGLSVVATQGLGSAIIAQINGQSQFNKWFLYVLFVFVIGTLLTEIIYLNKALNIFNAALVTPTYYVYFTSATIVTSAVLFRGFHGTSTQIIDVVMGFLTICSGVILLQLAKSSKDVPGTKVLSGDLDQIRTVAEVEEKEYEPRADTIRGGAGIVRALSTVRTRREAEEAKRIHEERMEPIGENEVVEWDGLRRRTTVSTAGGSVRRTKTIHPPLGMSHMPDLDQISEPDSELHPGFFGRIGRNFTQRRQRGHSPVPLDSVQGDKPDAEAHVYGLPEGLQRHDDEYSDTAYKSPVASASGSQHIHWAGGERDRADSQSSSLAPPRPPPHGASSTRRQFSFQNVTNVFSRNKSDAGSADGSRPISRGALSFASRRSSKEYPTGNNTTEEERLGLVHGDSHKVLPTYAEERESPERDSDEWQVTSGTSSSPEQIGVSTGDLGAPGRRRRDDDDYDDDLYDEPTIHRTRDGSASGSGRGGRAFV</sequence>
<feature type="transmembrane region" description="Helical" evidence="6">
    <location>
        <begin position="255"/>
        <end position="275"/>
    </location>
</feature>
<feature type="region of interest" description="Disordered" evidence="5">
    <location>
        <begin position="474"/>
        <end position="495"/>
    </location>
</feature>
<evidence type="ECO:0000256" key="3">
    <source>
        <dbReference type="ARBA" id="ARBA00022989"/>
    </source>
</evidence>
<dbReference type="Proteomes" id="UP000070133">
    <property type="component" value="Unassembled WGS sequence"/>
</dbReference>
<name>A0A139H972_9PEZI</name>
<dbReference type="PANTHER" id="PTHR12570">
    <property type="match status" value="1"/>
</dbReference>
<dbReference type="STRING" id="321146.A0A139H972"/>
<feature type="compositionally biased region" description="Polar residues" evidence="5">
    <location>
        <begin position="645"/>
        <end position="660"/>
    </location>
</feature>
<comment type="caution">
    <text evidence="7">The sequence shown here is derived from an EMBL/GenBank/DDBJ whole genome shotgun (WGS) entry which is preliminary data.</text>
</comment>
<dbReference type="Gene3D" id="1.10.3730.20">
    <property type="match status" value="1"/>
</dbReference>
<feature type="transmembrane region" description="Helical" evidence="6">
    <location>
        <begin position="122"/>
        <end position="143"/>
    </location>
</feature>
<feature type="transmembrane region" description="Helical" evidence="6">
    <location>
        <begin position="51"/>
        <end position="70"/>
    </location>
</feature>
<dbReference type="GO" id="GO:0016020">
    <property type="term" value="C:membrane"/>
    <property type="evidence" value="ECO:0007669"/>
    <property type="project" value="UniProtKB-SubCell"/>
</dbReference>
<feature type="region of interest" description="Disordered" evidence="5">
    <location>
        <begin position="515"/>
        <end position="562"/>
    </location>
</feature>
<feature type="transmembrane region" description="Helical" evidence="6">
    <location>
        <begin position="149"/>
        <end position="169"/>
    </location>
</feature>
<dbReference type="AlphaFoldDB" id="A0A139H972"/>
<comment type="subcellular location">
    <subcellularLocation>
        <location evidence="1">Membrane</location>
        <topology evidence="1">Multi-pass membrane protein</topology>
    </subcellularLocation>
</comment>
<feature type="transmembrane region" description="Helical" evidence="6">
    <location>
        <begin position="96"/>
        <end position="115"/>
    </location>
</feature>
<evidence type="ECO:0000256" key="4">
    <source>
        <dbReference type="ARBA" id="ARBA00023136"/>
    </source>
</evidence>
<dbReference type="EMBL" id="LFZN01000101">
    <property type="protein sequence ID" value="KXS98994.1"/>
    <property type="molecule type" value="Genomic_DNA"/>
</dbReference>
<proteinExistence type="predicted"/>
<gene>
    <name evidence="7" type="ORF">AC578_6165</name>
</gene>
<feature type="compositionally biased region" description="Gly residues" evidence="5">
    <location>
        <begin position="697"/>
        <end position="707"/>
    </location>
</feature>
<organism evidence="7 8">
    <name type="scientific">Pseudocercospora eumusae</name>
    <dbReference type="NCBI Taxonomy" id="321146"/>
    <lineage>
        <taxon>Eukaryota</taxon>
        <taxon>Fungi</taxon>
        <taxon>Dikarya</taxon>
        <taxon>Ascomycota</taxon>
        <taxon>Pezizomycotina</taxon>
        <taxon>Dothideomycetes</taxon>
        <taxon>Dothideomycetidae</taxon>
        <taxon>Mycosphaerellales</taxon>
        <taxon>Mycosphaerellaceae</taxon>
        <taxon>Pseudocercospora</taxon>
    </lineage>
</organism>